<sequence>MRKACAENEEVVFRIGCRIRMWKTLGRAANKRNEIAGNRPYSLIVGVHRCSPNRLIRVHDCISYELVGSASVGCFNTPDAPCPGESGRRLVYRPAPPRTRPPQTRSPTLNVRRRGSLAGRKLANGTKRRRRRASWTLHEI</sequence>
<accession>A0A4C1Z0E3</accession>
<evidence type="ECO:0000256" key="1">
    <source>
        <dbReference type="SAM" id="MobiDB-lite"/>
    </source>
</evidence>
<evidence type="ECO:0000313" key="3">
    <source>
        <dbReference type="Proteomes" id="UP000299102"/>
    </source>
</evidence>
<name>A0A4C1Z0E3_EUMVA</name>
<dbReference type="AlphaFoldDB" id="A0A4C1Z0E3"/>
<proteinExistence type="predicted"/>
<dbReference type="Proteomes" id="UP000299102">
    <property type="component" value="Unassembled WGS sequence"/>
</dbReference>
<organism evidence="2 3">
    <name type="scientific">Eumeta variegata</name>
    <name type="common">Bagworm moth</name>
    <name type="synonym">Eumeta japonica</name>
    <dbReference type="NCBI Taxonomy" id="151549"/>
    <lineage>
        <taxon>Eukaryota</taxon>
        <taxon>Metazoa</taxon>
        <taxon>Ecdysozoa</taxon>
        <taxon>Arthropoda</taxon>
        <taxon>Hexapoda</taxon>
        <taxon>Insecta</taxon>
        <taxon>Pterygota</taxon>
        <taxon>Neoptera</taxon>
        <taxon>Endopterygota</taxon>
        <taxon>Lepidoptera</taxon>
        <taxon>Glossata</taxon>
        <taxon>Ditrysia</taxon>
        <taxon>Tineoidea</taxon>
        <taxon>Psychidae</taxon>
        <taxon>Oiketicinae</taxon>
        <taxon>Eumeta</taxon>
    </lineage>
</organism>
<gene>
    <name evidence="2" type="ORF">EVAR_61880_1</name>
</gene>
<protein>
    <submittedName>
        <fullName evidence="2">Uncharacterized protein</fullName>
    </submittedName>
</protein>
<keyword evidence="3" id="KW-1185">Reference proteome</keyword>
<evidence type="ECO:0000313" key="2">
    <source>
        <dbReference type="EMBL" id="GBP80329.1"/>
    </source>
</evidence>
<dbReference type="EMBL" id="BGZK01001457">
    <property type="protein sequence ID" value="GBP80329.1"/>
    <property type="molecule type" value="Genomic_DNA"/>
</dbReference>
<reference evidence="2 3" key="1">
    <citation type="journal article" date="2019" name="Commun. Biol.">
        <title>The bagworm genome reveals a unique fibroin gene that provides high tensile strength.</title>
        <authorList>
            <person name="Kono N."/>
            <person name="Nakamura H."/>
            <person name="Ohtoshi R."/>
            <person name="Tomita M."/>
            <person name="Numata K."/>
            <person name="Arakawa K."/>
        </authorList>
    </citation>
    <scope>NUCLEOTIDE SEQUENCE [LARGE SCALE GENOMIC DNA]</scope>
</reference>
<comment type="caution">
    <text evidence="2">The sequence shown here is derived from an EMBL/GenBank/DDBJ whole genome shotgun (WGS) entry which is preliminary data.</text>
</comment>
<feature type="region of interest" description="Disordered" evidence="1">
    <location>
        <begin position="86"/>
        <end position="109"/>
    </location>
</feature>